<evidence type="ECO:0000313" key="2">
    <source>
        <dbReference type="Proteomes" id="UP000613743"/>
    </source>
</evidence>
<dbReference type="RefSeq" id="WP_188923084.1">
    <property type="nucleotide sequence ID" value="NZ_BMPZ01000020.1"/>
</dbReference>
<dbReference type="EMBL" id="BMPZ01000020">
    <property type="protein sequence ID" value="GGI93419.1"/>
    <property type="molecule type" value="Genomic_DNA"/>
</dbReference>
<gene>
    <name evidence="1" type="ORF">GCM10009332_33360</name>
</gene>
<keyword evidence="2" id="KW-1185">Reference proteome</keyword>
<sequence>MRDPQRINKFLELINQLWTKNPDLRFNQLIYILQNGYSQINSGVGEVESAENDGFKQTGFDLFNVEDDDFLEYLKSKVQNSEW</sequence>
<evidence type="ECO:0000313" key="1">
    <source>
        <dbReference type="EMBL" id="GGI93419.1"/>
    </source>
</evidence>
<dbReference type="Proteomes" id="UP000613743">
    <property type="component" value="Unassembled WGS sequence"/>
</dbReference>
<accession>A0A917NEP0</accession>
<reference evidence="1" key="2">
    <citation type="submission" date="2020-09" db="EMBL/GenBank/DDBJ databases">
        <authorList>
            <person name="Sun Q."/>
            <person name="Ohkuma M."/>
        </authorList>
    </citation>
    <scope>NUCLEOTIDE SEQUENCE</scope>
    <source>
        <strain evidence="1">JCM 30804</strain>
    </source>
</reference>
<reference evidence="1" key="1">
    <citation type="journal article" date="2014" name="Int. J. Syst. Evol. Microbiol.">
        <title>Complete genome sequence of Corynebacterium casei LMG S-19264T (=DSM 44701T), isolated from a smear-ripened cheese.</title>
        <authorList>
            <consortium name="US DOE Joint Genome Institute (JGI-PGF)"/>
            <person name="Walter F."/>
            <person name="Albersmeier A."/>
            <person name="Kalinowski J."/>
            <person name="Ruckert C."/>
        </authorList>
    </citation>
    <scope>NUCLEOTIDE SEQUENCE</scope>
    <source>
        <strain evidence="1">JCM 30804</strain>
    </source>
</reference>
<protein>
    <submittedName>
        <fullName evidence="1">Uncharacterized protein</fullName>
    </submittedName>
</protein>
<proteinExistence type="predicted"/>
<dbReference type="AlphaFoldDB" id="A0A917NEP0"/>
<comment type="caution">
    <text evidence="1">The sequence shown here is derived from an EMBL/GenBank/DDBJ whole genome shotgun (WGS) entry which is preliminary data.</text>
</comment>
<name>A0A917NEP0_9GAMM</name>
<organism evidence="1 2">
    <name type="scientific">Shewanella gelidii</name>
    <dbReference type="NCBI Taxonomy" id="1642821"/>
    <lineage>
        <taxon>Bacteria</taxon>
        <taxon>Pseudomonadati</taxon>
        <taxon>Pseudomonadota</taxon>
        <taxon>Gammaproteobacteria</taxon>
        <taxon>Alteromonadales</taxon>
        <taxon>Shewanellaceae</taxon>
        <taxon>Shewanella</taxon>
    </lineage>
</organism>